<reference evidence="4 5" key="1">
    <citation type="submission" date="2016-11" db="EMBL/GenBank/DDBJ databases">
        <title>Gramella sp. LPB0144 isolated from marine environment.</title>
        <authorList>
            <person name="Kim E."/>
            <person name="Yi H."/>
        </authorList>
    </citation>
    <scope>NUCLEOTIDE SEQUENCE [LARGE SCALE GENOMIC DNA]</scope>
    <source>
        <strain evidence="4 5">LPB0144</strain>
    </source>
</reference>
<feature type="domain" description="Secretion system C-terminal sorting" evidence="3">
    <location>
        <begin position="523"/>
        <end position="580"/>
    </location>
</feature>
<dbReference type="RefSeq" id="WP_072552027.1">
    <property type="nucleotide sequence ID" value="NZ_CP018153.1"/>
</dbReference>
<gene>
    <name evidence="4" type="ORF">LPB144_02635</name>
</gene>
<evidence type="ECO:0000259" key="3">
    <source>
        <dbReference type="Pfam" id="PF18962"/>
    </source>
</evidence>
<proteinExistence type="predicted"/>
<accession>A0A1L3J2M7</accession>
<sequence length="582" mass="66040">MKLLLLFSMIFSGFPLCAQLYISPSDKSDSYIYVRDRLVYVQNAIDLRENKNSETEASIYLRRGSQLLQGDKDFNNNTGNGKISLYQKGTSNAYDYNYWSLPVKVSNEKNTLLNDYIYDPLSNTNSRKSKLVSSHDGSSNPLHISARWIYAFSGTNYSNWGYAGNHFDLEPGEGFTMKGVNGTNDLIIEEQVINSGSSQTYDFRGLPNNGKIELAIKKDQLILVGNPYPSALNLDKFLFENTSTTGIAYFWDSKSNGNSHYLTDYEGGYGTYSPGAGAYIPAIFKKHNVETGQTGGIYQRKIAPVAQGFMVKGKTDGKIVFKNSQRIFQKESPGISSFKSAELLIPSVKLIVEIDSLFQKQLLLAFRADSTVDSDHAMDALDLNDYPSNISWFLDNTNYVINVRPKLDEELIPLSIKLEKDTDLKFSVSEFHNFNPDRLFIFDSKDQLYFNIRSGSLKMRLTAGEYPNRFFLSFIETLPPESVSDLSVPEDLKPKPKNILLNSIEIYQNNRLEQLEVRMLYESEIQDLRLYNLNGKLIFSRKFKGFQKEFYLPTGNLSTAVYIVKVNTSDNKEITKKISIKN</sequence>
<dbReference type="STRING" id="1913577.LPB144_02635"/>
<name>A0A1L3J2M7_9FLAO</name>
<evidence type="ECO:0000313" key="5">
    <source>
        <dbReference type="Proteomes" id="UP000182510"/>
    </source>
</evidence>
<evidence type="ECO:0000256" key="1">
    <source>
        <dbReference type="ARBA" id="ARBA00022729"/>
    </source>
</evidence>
<feature type="chain" id="PRO_5012905249" description="Secretion system C-terminal sorting domain-containing protein" evidence="2">
    <location>
        <begin position="19"/>
        <end position="582"/>
    </location>
</feature>
<evidence type="ECO:0000256" key="2">
    <source>
        <dbReference type="SAM" id="SignalP"/>
    </source>
</evidence>
<evidence type="ECO:0000313" key="4">
    <source>
        <dbReference type="EMBL" id="APG59370.1"/>
    </source>
</evidence>
<dbReference type="NCBIfam" id="TIGR04183">
    <property type="entry name" value="Por_Secre_tail"/>
    <property type="match status" value="1"/>
</dbReference>
<dbReference type="InterPro" id="IPR026444">
    <property type="entry name" value="Secre_tail"/>
</dbReference>
<dbReference type="Pfam" id="PF18962">
    <property type="entry name" value="Por_Secre_tail"/>
    <property type="match status" value="1"/>
</dbReference>
<dbReference type="Proteomes" id="UP000182510">
    <property type="component" value="Chromosome"/>
</dbReference>
<feature type="signal peptide" evidence="2">
    <location>
        <begin position="1"/>
        <end position="18"/>
    </location>
</feature>
<dbReference type="AlphaFoldDB" id="A0A1L3J2M7"/>
<dbReference type="KEGG" id="grl:LPB144_02635"/>
<keyword evidence="5" id="KW-1185">Reference proteome</keyword>
<protein>
    <recommendedName>
        <fullName evidence="3">Secretion system C-terminal sorting domain-containing protein</fullName>
    </recommendedName>
</protein>
<dbReference type="EMBL" id="CP018153">
    <property type="protein sequence ID" value="APG59370.1"/>
    <property type="molecule type" value="Genomic_DNA"/>
</dbReference>
<organism evidence="4 5">
    <name type="scientific">Christiangramia salexigens</name>
    <dbReference type="NCBI Taxonomy" id="1913577"/>
    <lineage>
        <taxon>Bacteria</taxon>
        <taxon>Pseudomonadati</taxon>
        <taxon>Bacteroidota</taxon>
        <taxon>Flavobacteriia</taxon>
        <taxon>Flavobacteriales</taxon>
        <taxon>Flavobacteriaceae</taxon>
        <taxon>Christiangramia</taxon>
    </lineage>
</organism>
<keyword evidence="1 2" id="KW-0732">Signal</keyword>